<sequence length="220" mass="24384">MNHTCSMTACSRTQSERVELLLRERGLVRAAEFRREGISPTTISRMKERGDIVQLSRGLYQLAGAAPGVGSSLAEAAKLVPKGVVCLVSALAFHELTDTIPPRIWIAIGPKDWKPRVTQPPLQFVRFGGKVLRSGIEEHRIEGVTVKVYSPAKTVVDLFRYRQSEGRRFKRSPGLSLALEGMKEALRKRKATPAQIAKYAEEAGVWKVVRPYLEAMTADG</sequence>
<evidence type="ECO:0000313" key="2">
    <source>
        <dbReference type="EMBL" id="ADU43548.1"/>
    </source>
</evidence>
<dbReference type="InterPro" id="IPR025159">
    <property type="entry name" value="AbiEi_N"/>
</dbReference>
<dbReference type="Pfam" id="PF13338">
    <property type="entry name" value="AbiEi_4"/>
    <property type="match status" value="1"/>
</dbReference>
<dbReference type="BioCyc" id="RPAL652103:RPDX1_RS09525-MONOMER"/>
<dbReference type="Proteomes" id="UP000001402">
    <property type="component" value="Chromosome"/>
</dbReference>
<dbReference type="eggNOG" id="COG5340">
    <property type="taxonomic scope" value="Bacteria"/>
</dbReference>
<gene>
    <name evidence="2" type="ordered locus">Rpdx1_1937</name>
</gene>
<accession>E6VNC9</accession>
<dbReference type="AlphaFoldDB" id="E6VNC9"/>
<protein>
    <recommendedName>
        <fullName evidence="1">AbiEi antitoxin N-terminal domain-containing protein</fullName>
    </recommendedName>
</protein>
<organism evidence="2 3">
    <name type="scientific">Rhodopseudomonas palustris (strain DX-1)</name>
    <dbReference type="NCBI Taxonomy" id="652103"/>
    <lineage>
        <taxon>Bacteria</taxon>
        <taxon>Pseudomonadati</taxon>
        <taxon>Pseudomonadota</taxon>
        <taxon>Alphaproteobacteria</taxon>
        <taxon>Hyphomicrobiales</taxon>
        <taxon>Nitrobacteraceae</taxon>
        <taxon>Rhodopseudomonas</taxon>
    </lineage>
</organism>
<dbReference type="KEGG" id="rpx:Rpdx1_1937"/>
<dbReference type="HOGENOM" id="CLU_089333_0_1_5"/>
<name>E6VNC9_RHOPX</name>
<feature type="domain" description="AbiEi antitoxin N-terminal" evidence="1">
    <location>
        <begin position="19"/>
        <end position="63"/>
    </location>
</feature>
<dbReference type="STRING" id="652103.Rpdx1_1937"/>
<reference evidence="2" key="1">
    <citation type="submission" date="2010-12" db="EMBL/GenBank/DDBJ databases">
        <title>Complete sequence of Rhodopseudomonas palustris DX-1.</title>
        <authorList>
            <consortium name="US DOE Joint Genome Institute"/>
            <person name="Lucas S."/>
            <person name="Copeland A."/>
            <person name="Lapidus A."/>
            <person name="Cheng J.-F."/>
            <person name="Goodwin L."/>
            <person name="Pitluck S."/>
            <person name="Misra M."/>
            <person name="Chertkov O."/>
            <person name="Detter J.C."/>
            <person name="Han C."/>
            <person name="Tapia R."/>
            <person name="Land M."/>
            <person name="Hauser L."/>
            <person name="Kyrpides N."/>
            <person name="Ivanova N."/>
            <person name="Ovchinnikova G."/>
            <person name="Logan B."/>
            <person name="Oda Y."/>
            <person name="Harwood C."/>
            <person name="Woyke T."/>
        </authorList>
    </citation>
    <scope>NUCLEOTIDE SEQUENCE [LARGE SCALE GENOMIC DNA]</scope>
    <source>
        <strain evidence="2">DX-1</strain>
    </source>
</reference>
<proteinExistence type="predicted"/>
<dbReference type="EMBL" id="CP002418">
    <property type="protein sequence ID" value="ADU43548.1"/>
    <property type="molecule type" value="Genomic_DNA"/>
</dbReference>
<evidence type="ECO:0000259" key="1">
    <source>
        <dbReference type="Pfam" id="PF13338"/>
    </source>
</evidence>
<evidence type="ECO:0000313" key="3">
    <source>
        <dbReference type="Proteomes" id="UP000001402"/>
    </source>
</evidence>